<dbReference type="PANTHER" id="PTHR22798:SF0">
    <property type="entry name" value="MALIGNANT T-CELL-AMPLIFIED SEQUENCE 1"/>
    <property type="match status" value="1"/>
</dbReference>
<dbReference type="CDD" id="cd21154">
    <property type="entry name" value="PUA_MJ1432-like"/>
    <property type="match status" value="1"/>
</dbReference>
<feature type="domain" description="PUA" evidence="1">
    <location>
        <begin position="72"/>
        <end position="146"/>
    </location>
</feature>
<dbReference type="GO" id="GO:0003723">
    <property type="term" value="F:RNA binding"/>
    <property type="evidence" value="ECO:0007669"/>
    <property type="project" value="InterPro"/>
</dbReference>
<dbReference type="InterPro" id="IPR016437">
    <property type="entry name" value="MCT-1/Tma20"/>
</dbReference>
<sequence>MKSHNISKSDISLIIDKMTEQWHIEIPKTKTLVMHEMDDNSNLIKGDNITAIQIGDSYIPFLSETELLEKFPKATVDTGAIKFVCNGANVMRPGIKKFTEFQKDDIICVIEETHNKFLAVGKALVSSNEMQEMTKGEVVKNLHYISDKYWEAAKLIKK</sequence>
<reference evidence="3" key="1">
    <citation type="submission" date="2016-12" db="EMBL/GenBank/DDBJ databases">
        <authorList>
            <person name="Herbold C."/>
        </authorList>
    </citation>
    <scope>NUCLEOTIDE SEQUENCE [LARGE SCALE GENOMIC DNA]</scope>
</reference>
<dbReference type="EMBL" id="FRFC01000005">
    <property type="protein sequence ID" value="SHO47353.1"/>
    <property type="molecule type" value="Genomic_DNA"/>
</dbReference>
<evidence type="ECO:0000259" key="1">
    <source>
        <dbReference type="SMART" id="SM00359"/>
    </source>
</evidence>
<dbReference type="PANTHER" id="PTHR22798">
    <property type="entry name" value="MCT-1 PROTEIN"/>
    <property type="match status" value="1"/>
</dbReference>
<gene>
    <name evidence="2" type="ORF">NSIN_40063</name>
</gene>
<accession>A0A2H1EID0</accession>
<dbReference type="PROSITE" id="PS50890">
    <property type="entry name" value="PUA"/>
    <property type="match status" value="1"/>
</dbReference>
<keyword evidence="3" id="KW-1185">Reference proteome</keyword>
<proteinExistence type="predicted"/>
<name>A0A2H1EID0_9ARCH</name>
<dbReference type="RefSeq" id="WP_101010675.1">
    <property type="nucleotide sequence ID" value="NZ_FRFC01000005.1"/>
</dbReference>
<dbReference type="InterPro" id="IPR036974">
    <property type="entry name" value="PUA_sf"/>
</dbReference>
<dbReference type="Gene3D" id="2.30.130.10">
    <property type="entry name" value="PUA domain"/>
    <property type="match status" value="1"/>
</dbReference>
<protein>
    <submittedName>
        <fullName evidence="2">PUA domain-containing protein</fullName>
    </submittedName>
</protein>
<dbReference type="NCBIfam" id="TIGR00451">
    <property type="entry name" value="unchar_dom_2"/>
    <property type="match status" value="1"/>
</dbReference>
<dbReference type="SMART" id="SM00359">
    <property type="entry name" value="PUA"/>
    <property type="match status" value="1"/>
</dbReference>
<dbReference type="InterPro" id="IPR015947">
    <property type="entry name" value="PUA-like_sf"/>
</dbReference>
<dbReference type="NCBIfam" id="TIGR03684">
    <property type="entry name" value="arCOG00985"/>
    <property type="match status" value="1"/>
</dbReference>
<organism evidence="2 3">
    <name type="scientific">Nitrosotalea sinensis</name>
    <dbReference type="NCBI Taxonomy" id="1499975"/>
    <lineage>
        <taxon>Archaea</taxon>
        <taxon>Nitrososphaerota</taxon>
        <taxon>Nitrososphaeria</taxon>
        <taxon>Nitrosotaleales</taxon>
        <taxon>Nitrosotaleaceae</taxon>
        <taxon>Nitrosotalea</taxon>
    </lineage>
</organism>
<dbReference type="AlphaFoldDB" id="A0A2H1EID0"/>
<dbReference type="InterPro" id="IPR022430">
    <property type="entry name" value="CHP03684"/>
</dbReference>
<dbReference type="InterPro" id="IPR002478">
    <property type="entry name" value="PUA"/>
</dbReference>
<dbReference type="GO" id="GO:0001731">
    <property type="term" value="P:formation of translation preinitiation complex"/>
    <property type="evidence" value="ECO:0007669"/>
    <property type="project" value="TreeGrafter"/>
</dbReference>
<evidence type="ECO:0000313" key="3">
    <source>
        <dbReference type="Proteomes" id="UP000232412"/>
    </source>
</evidence>
<dbReference type="Proteomes" id="UP000232412">
    <property type="component" value="Unassembled WGS sequence"/>
</dbReference>
<dbReference type="PIRSF" id="PIRSF005067">
    <property type="entry name" value="Tma_RNA-bind_prd"/>
    <property type="match status" value="1"/>
</dbReference>
<dbReference type="SUPFAM" id="SSF88697">
    <property type="entry name" value="PUA domain-like"/>
    <property type="match status" value="1"/>
</dbReference>
<dbReference type="OrthoDB" id="27972at2157"/>
<dbReference type="InterPro" id="IPR004521">
    <property type="entry name" value="Uncharacterised_CHP00451"/>
</dbReference>
<dbReference type="Pfam" id="PF01472">
    <property type="entry name" value="PUA"/>
    <property type="match status" value="1"/>
</dbReference>
<evidence type="ECO:0000313" key="2">
    <source>
        <dbReference type="EMBL" id="SHO47353.1"/>
    </source>
</evidence>